<reference evidence="1 2" key="1">
    <citation type="journal article" date="2016" name="DNA Res.">
        <title>The draft genome of MD-2 pineapple using hybrid error correction of long reads.</title>
        <authorList>
            <person name="Redwan R.M."/>
            <person name="Saidin A."/>
            <person name="Kumar S.V."/>
        </authorList>
    </citation>
    <scope>NUCLEOTIDE SEQUENCE [LARGE SCALE GENOMIC DNA]</scope>
    <source>
        <strain evidence="2">cv. MD2</strain>
        <tissue evidence="1">Leaf</tissue>
    </source>
</reference>
<comment type="caution">
    <text evidence="1">The sequence shown here is derived from an EMBL/GenBank/DDBJ whole genome shotgun (WGS) entry which is preliminary data.</text>
</comment>
<dbReference type="Proteomes" id="UP000092600">
    <property type="component" value="Unassembled WGS sequence"/>
</dbReference>
<feature type="non-terminal residue" evidence="1">
    <location>
        <position position="1"/>
    </location>
</feature>
<organism evidence="1 2">
    <name type="scientific">Ananas comosus</name>
    <name type="common">Pineapple</name>
    <name type="synonym">Ananas ananas</name>
    <dbReference type="NCBI Taxonomy" id="4615"/>
    <lineage>
        <taxon>Eukaryota</taxon>
        <taxon>Viridiplantae</taxon>
        <taxon>Streptophyta</taxon>
        <taxon>Embryophyta</taxon>
        <taxon>Tracheophyta</taxon>
        <taxon>Spermatophyta</taxon>
        <taxon>Magnoliopsida</taxon>
        <taxon>Liliopsida</taxon>
        <taxon>Poales</taxon>
        <taxon>Bromeliaceae</taxon>
        <taxon>Bromelioideae</taxon>
        <taxon>Ananas</taxon>
    </lineage>
</organism>
<name>A0A199W487_ANACO</name>
<evidence type="ECO:0000313" key="1">
    <source>
        <dbReference type="EMBL" id="OAY83998.1"/>
    </source>
</evidence>
<dbReference type="EMBL" id="LSRQ01000281">
    <property type="protein sequence ID" value="OAY83998.1"/>
    <property type="molecule type" value="Genomic_DNA"/>
</dbReference>
<gene>
    <name evidence="1" type="ORF">ACMD2_19327</name>
</gene>
<proteinExistence type="predicted"/>
<protein>
    <submittedName>
        <fullName evidence="1">Uncharacterized protein</fullName>
    </submittedName>
</protein>
<accession>A0A199W487</accession>
<sequence>TYEFLYVW</sequence>
<evidence type="ECO:0000313" key="2">
    <source>
        <dbReference type="Proteomes" id="UP000092600"/>
    </source>
</evidence>